<comment type="caution">
    <text evidence="1">The sequence shown here is derived from an EMBL/GenBank/DDBJ whole genome shotgun (WGS) entry which is preliminary data.</text>
</comment>
<accession>A0ABY2BP21</accession>
<organism evidence="1 2">
    <name type="scientific">Kribbella orskensis</name>
    <dbReference type="NCBI Taxonomy" id="2512216"/>
    <lineage>
        <taxon>Bacteria</taxon>
        <taxon>Bacillati</taxon>
        <taxon>Actinomycetota</taxon>
        <taxon>Actinomycetes</taxon>
        <taxon>Propionibacteriales</taxon>
        <taxon>Kribbellaceae</taxon>
        <taxon>Kribbella</taxon>
    </lineage>
</organism>
<name>A0ABY2BP21_9ACTN</name>
<proteinExistence type="predicted"/>
<evidence type="ECO:0000313" key="2">
    <source>
        <dbReference type="Proteomes" id="UP000295818"/>
    </source>
</evidence>
<evidence type="ECO:0000313" key="1">
    <source>
        <dbReference type="EMBL" id="TCO25846.1"/>
    </source>
</evidence>
<dbReference type="EMBL" id="SLWM01000004">
    <property type="protein sequence ID" value="TCO25846.1"/>
    <property type="molecule type" value="Genomic_DNA"/>
</dbReference>
<sequence length="45" mass="5019">MKPGAFAFYWMLQDVRWSLALGERATKFGVSAVRVQDCPVKLSSA</sequence>
<reference evidence="1 2" key="1">
    <citation type="journal article" date="2015" name="Stand. Genomic Sci.">
        <title>Genomic Encyclopedia of Bacterial and Archaeal Type Strains, Phase III: the genomes of soil and plant-associated and newly described type strains.</title>
        <authorList>
            <person name="Whitman W.B."/>
            <person name="Woyke T."/>
            <person name="Klenk H.P."/>
            <person name="Zhou Y."/>
            <person name="Lilburn T.G."/>
            <person name="Beck B.J."/>
            <person name="De Vos P."/>
            <person name="Vandamme P."/>
            <person name="Eisen J.A."/>
            <person name="Garrity G."/>
            <person name="Hugenholtz P."/>
            <person name="Kyrpides N.C."/>
        </authorList>
    </citation>
    <scope>NUCLEOTIDE SEQUENCE [LARGE SCALE GENOMIC DNA]</scope>
    <source>
        <strain evidence="1 2">VKM Ac-2538</strain>
    </source>
</reference>
<keyword evidence="2" id="KW-1185">Reference proteome</keyword>
<dbReference type="Proteomes" id="UP000295818">
    <property type="component" value="Unassembled WGS sequence"/>
</dbReference>
<gene>
    <name evidence="1" type="ORF">EV644_104350</name>
</gene>
<protein>
    <submittedName>
        <fullName evidence="1">Uncharacterized protein</fullName>
    </submittedName>
</protein>